<protein>
    <recommendedName>
        <fullName evidence="7">Cystatin-B</fullName>
    </recommendedName>
    <alternativeName>
        <fullName evidence="8">Stefin-B</fullName>
    </alternativeName>
</protein>
<evidence type="ECO:0000313" key="11">
    <source>
        <dbReference type="Proteomes" id="UP000472265"/>
    </source>
</evidence>
<comment type="subcellular location">
    <subcellularLocation>
        <location evidence="1">Cytoplasm</location>
    </subcellularLocation>
</comment>
<dbReference type="FunFam" id="3.10.450.10:FF:000001">
    <property type="entry name" value="Cystatin-A"/>
    <property type="match status" value="1"/>
</dbReference>
<dbReference type="InterPro" id="IPR000010">
    <property type="entry name" value="Cystatin_dom"/>
</dbReference>
<dbReference type="OMA" id="IYIPVVY"/>
<dbReference type="GO" id="GO:0004869">
    <property type="term" value="F:cysteine-type endopeptidase inhibitor activity"/>
    <property type="evidence" value="ECO:0007669"/>
    <property type="project" value="UniProtKB-KW"/>
</dbReference>
<evidence type="ECO:0000256" key="6">
    <source>
        <dbReference type="ARBA" id="ARBA00022859"/>
    </source>
</evidence>
<dbReference type="SUPFAM" id="SSF54403">
    <property type="entry name" value="Cystatin/monellin"/>
    <property type="match status" value="1"/>
</dbReference>
<dbReference type="Ensembl" id="ENSSAUT00010036267.1">
    <property type="protein sequence ID" value="ENSSAUP00010034429.1"/>
    <property type="gene ID" value="ENSSAUG00010014583.1"/>
</dbReference>
<keyword evidence="11" id="KW-1185">Reference proteome</keyword>
<dbReference type="Pfam" id="PF00031">
    <property type="entry name" value="Cystatin"/>
    <property type="match status" value="1"/>
</dbReference>
<dbReference type="GO" id="GO:0071220">
    <property type="term" value="P:cellular response to bacterial lipoprotein"/>
    <property type="evidence" value="ECO:0007669"/>
    <property type="project" value="UniProtKB-ARBA"/>
</dbReference>
<evidence type="ECO:0000256" key="1">
    <source>
        <dbReference type="ARBA" id="ARBA00004496"/>
    </source>
</evidence>
<sequence>MQVWLLCINTCVSDTQLRHTSRKLTSLLNLTELETMADKNCGEWSCTMYTDKETQWICDQVRSLVEVKTNKIYQEYRAVLFRNQLVAGTNFLFKVRVGDPNYIHVQVCQALPCNGGWLQLSGVQEDKTQDIPLEPISN</sequence>
<keyword evidence="6" id="KW-0391">Immunity</keyword>
<comment type="similarity">
    <text evidence="2">Belongs to the cystatin family.</text>
</comment>
<dbReference type="InParanoid" id="A0A671W6Z8"/>
<dbReference type="GO" id="GO:0005829">
    <property type="term" value="C:cytosol"/>
    <property type="evidence" value="ECO:0007669"/>
    <property type="project" value="TreeGrafter"/>
</dbReference>
<dbReference type="Gene3D" id="3.10.450.10">
    <property type="match status" value="1"/>
</dbReference>
<dbReference type="InterPro" id="IPR046350">
    <property type="entry name" value="Cystatin_sf"/>
</dbReference>
<evidence type="ECO:0000256" key="2">
    <source>
        <dbReference type="ARBA" id="ARBA00009403"/>
    </source>
</evidence>
<name>A0A671W6Z8_SPAAU</name>
<reference evidence="10" key="1">
    <citation type="submission" date="2021-04" db="EMBL/GenBank/DDBJ databases">
        <authorList>
            <consortium name="Wellcome Sanger Institute Data Sharing"/>
        </authorList>
    </citation>
    <scope>NUCLEOTIDE SEQUENCE [LARGE SCALE GENOMIC DNA]</scope>
</reference>
<gene>
    <name evidence="10" type="primary">LOC115570102</name>
</gene>
<evidence type="ECO:0000256" key="3">
    <source>
        <dbReference type="ARBA" id="ARBA00022490"/>
    </source>
</evidence>
<proteinExistence type="inferred from homology"/>
<reference evidence="10" key="3">
    <citation type="submission" date="2025-09" db="UniProtKB">
        <authorList>
            <consortium name="Ensembl"/>
        </authorList>
    </citation>
    <scope>IDENTIFICATION</scope>
</reference>
<dbReference type="GeneTree" id="ENSGT01030000235167"/>
<dbReference type="PRINTS" id="PR00295">
    <property type="entry name" value="STEFINA"/>
</dbReference>
<dbReference type="PANTHER" id="PTHR11414:SF21">
    <property type="entry name" value="CYSTATIN 14A, TANDEM DUPLICATE 1-RELATED"/>
    <property type="match status" value="1"/>
</dbReference>
<evidence type="ECO:0000256" key="4">
    <source>
        <dbReference type="ARBA" id="ARBA00022690"/>
    </source>
</evidence>
<evidence type="ECO:0000256" key="8">
    <source>
        <dbReference type="ARBA" id="ARBA00041437"/>
    </source>
</evidence>
<dbReference type="GO" id="GO:0002376">
    <property type="term" value="P:immune system process"/>
    <property type="evidence" value="ECO:0007669"/>
    <property type="project" value="UniProtKB-KW"/>
</dbReference>
<evidence type="ECO:0000256" key="7">
    <source>
        <dbReference type="ARBA" id="ARBA00040677"/>
    </source>
</evidence>
<dbReference type="Proteomes" id="UP000472265">
    <property type="component" value="Chromosome 19"/>
</dbReference>
<keyword evidence="5" id="KW-0789">Thiol protease inhibitor</keyword>
<keyword evidence="3" id="KW-0963">Cytoplasm</keyword>
<dbReference type="PANTHER" id="PTHR11414">
    <property type="entry name" value="CYSTATIN FAMILY MEMBER"/>
    <property type="match status" value="1"/>
</dbReference>
<dbReference type="AlphaFoldDB" id="A0A671W6Z8"/>
<feature type="domain" description="Cystatin" evidence="9">
    <location>
        <begin position="50"/>
        <end position="128"/>
    </location>
</feature>
<evidence type="ECO:0000313" key="10">
    <source>
        <dbReference type="Ensembl" id="ENSSAUP00010034429.1"/>
    </source>
</evidence>
<accession>A0A671W6Z8</accession>
<dbReference type="InterPro" id="IPR001713">
    <property type="entry name" value="Prot_inh_stefin"/>
</dbReference>
<evidence type="ECO:0000256" key="5">
    <source>
        <dbReference type="ARBA" id="ARBA00022704"/>
    </source>
</evidence>
<reference evidence="10" key="2">
    <citation type="submission" date="2025-08" db="UniProtKB">
        <authorList>
            <consortium name="Ensembl"/>
        </authorList>
    </citation>
    <scope>IDENTIFICATION</scope>
</reference>
<evidence type="ECO:0000259" key="9">
    <source>
        <dbReference type="Pfam" id="PF00031"/>
    </source>
</evidence>
<organism evidence="10 11">
    <name type="scientific">Sparus aurata</name>
    <name type="common">Gilthead sea bream</name>
    <dbReference type="NCBI Taxonomy" id="8175"/>
    <lineage>
        <taxon>Eukaryota</taxon>
        <taxon>Metazoa</taxon>
        <taxon>Chordata</taxon>
        <taxon>Craniata</taxon>
        <taxon>Vertebrata</taxon>
        <taxon>Euteleostomi</taxon>
        <taxon>Actinopterygii</taxon>
        <taxon>Neopterygii</taxon>
        <taxon>Teleostei</taxon>
        <taxon>Neoteleostei</taxon>
        <taxon>Acanthomorphata</taxon>
        <taxon>Eupercaria</taxon>
        <taxon>Spariformes</taxon>
        <taxon>Sparidae</taxon>
        <taxon>Sparus</taxon>
    </lineage>
</organism>
<keyword evidence="4" id="KW-0646">Protease inhibitor</keyword>